<feature type="chain" id="PRO_5009275096" evidence="1">
    <location>
        <begin position="24"/>
        <end position="189"/>
    </location>
</feature>
<dbReference type="RefSeq" id="WP_092387411.1">
    <property type="nucleotide sequence ID" value="NZ_LT629787.1"/>
</dbReference>
<dbReference type="InterPro" id="IPR007055">
    <property type="entry name" value="BON_dom"/>
</dbReference>
<dbReference type="OrthoDB" id="9783990at2"/>
<protein>
    <submittedName>
        <fullName evidence="3">Osmotically-inducible protein OsmY, contains BON domain</fullName>
    </submittedName>
</protein>
<dbReference type="PANTHER" id="PTHR34606">
    <property type="entry name" value="BON DOMAIN-CONTAINING PROTEIN"/>
    <property type="match status" value="1"/>
</dbReference>
<evidence type="ECO:0000313" key="3">
    <source>
        <dbReference type="EMBL" id="SDU22568.1"/>
    </source>
</evidence>
<name>A0A1H2GTD9_9GAMM</name>
<dbReference type="Gene3D" id="3.30.1340.30">
    <property type="match status" value="1"/>
</dbReference>
<keyword evidence="4" id="KW-1185">Reference proteome</keyword>
<proteinExistence type="predicted"/>
<dbReference type="EMBL" id="LT629787">
    <property type="protein sequence ID" value="SDU22568.1"/>
    <property type="molecule type" value="Genomic_DNA"/>
</dbReference>
<dbReference type="PROSITE" id="PS50914">
    <property type="entry name" value="BON"/>
    <property type="match status" value="2"/>
</dbReference>
<dbReference type="InterPro" id="IPR051686">
    <property type="entry name" value="Lipoprotein_DolP"/>
</dbReference>
<organism evidence="3 4">
    <name type="scientific">Halopseudomonas salegens</name>
    <dbReference type="NCBI Taxonomy" id="1434072"/>
    <lineage>
        <taxon>Bacteria</taxon>
        <taxon>Pseudomonadati</taxon>
        <taxon>Pseudomonadota</taxon>
        <taxon>Gammaproteobacteria</taxon>
        <taxon>Pseudomonadales</taxon>
        <taxon>Pseudomonadaceae</taxon>
        <taxon>Halopseudomonas</taxon>
    </lineage>
</organism>
<dbReference type="PANTHER" id="PTHR34606:SF4">
    <property type="entry name" value="OUTER MEMBRANE LIPOPROTEIN DOLP"/>
    <property type="match status" value="1"/>
</dbReference>
<sequence>MKALTALLLGLTLISGCSTFLTATRDGPIEDNQGTRTLGSVVDDGLIETKVTVNVNKAHPDMQSEARIQVTSFNGIVLIVGQVPSADMKPLAEQAAANVQRVKVVHNELTVGERLSILARNQDSLITTNAKTRMLADSNVPGRRIKVTTEAGIVYLLGLVTRAEADLAVESVKQVAGVQRIVKLFEYID</sequence>
<dbReference type="PROSITE" id="PS51257">
    <property type="entry name" value="PROKAR_LIPOPROTEIN"/>
    <property type="match status" value="1"/>
</dbReference>
<accession>A0A1H2GTD9</accession>
<reference evidence="4" key="1">
    <citation type="submission" date="2016-10" db="EMBL/GenBank/DDBJ databases">
        <authorList>
            <person name="Varghese N."/>
            <person name="Submissions S."/>
        </authorList>
    </citation>
    <scope>NUCLEOTIDE SEQUENCE [LARGE SCALE GENOMIC DNA]</scope>
    <source>
        <strain evidence="4">CECT 8338</strain>
    </source>
</reference>
<gene>
    <name evidence="3" type="ORF">SAMN05216210_2518</name>
</gene>
<evidence type="ECO:0000259" key="2">
    <source>
        <dbReference type="PROSITE" id="PS50914"/>
    </source>
</evidence>
<evidence type="ECO:0000313" key="4">
    <source>
        <dbReference type="Proteomes" id="UP000243924"/>
    </source>
</evidence>
<feature type="domain" description="BON" evidence="2">
    <location>
        <begin position="122"/>
        <end position="189"/>
    </location>
</feature>
<dbReference type="Proteomes" id="UP000243924">
    <property type="component" value="Chromosome I"/>
</dbReference>
<dbReference type="STRING" id="1434072.SAMN05216210_2518"/>
<dbReference type="Pfam" id="PF04972">
    <property type="entry name" value="BON"/>
    <property type="match status" value="2"/>
</dbReference>
<feature type="domain" description="BON" evidence="2">
    <location>
        <begin position="43"/>
        <end position="113"/>
    </location>
</feature>
<dbReference type="AlphaFoldDB" id="A0A1H2GTD9"/>
<keyword evidence="1" id="KW-0732">Signal</keyword>
<evidence type="ECO:0000256" key="1">
    <source>
        <dbReference type="SAM" id="SignalP"/>
    </source>
</evidence>
<feature type="signal peptide" evidence="1">
    <location>
        <begin position="1"/>
        <end position="23"/>
    </location>
</feature>